<keyword evidence="2" id="KW-0812">Transmembrane</keyword>
<dbReference type="eggNOG" id="ENOG5032A37">
    <property type="taxonomic scope" value="Bacteria"/>
</dbReference>
<dbReference type="STRING" id="1437610.BREU_0927"/>
<dbReference type="Pfam" id="PF20070">
    <property type="entry name" value="DUF6466"/>
    <property type="match status" value="1"/>
</dbReference>
<keyword evidence="2" id="KW-0472">Membrane</keyword>
<evidence type="ECO:0000256" key="2">
    <source>
        <dbReference type="SAM" id="Phobius"/>
    </source>
</evidence>
<dbReference type="AlphaFoldDB" id="A0A087CR49"/>
<keyword evidence="4" id="KW-1185">Reference proteome</keyword>
<comment type="caution">
    <text evidence="3">The sequence shown here is derived from an EMBL/GenBank/DDBJ whole genome shotgun (WGS) entry which is preliminary data.</text>
</comment>
<evidence type="ECO:0000313" key="3">
    <source>
        <dbReference type="EMBL" id="KFI85749.1"/>
    </source>
</evidence>
<protein>
    <recommendedName>
        <fullName evidence="5">Cell surface elastin binding protein EbpS</fullName>
    </recommendedName>
</protein>
<evidence type="ECO:0008006" key="5">
    <source>
        <dbReference type="Google" id="ProtNLM"/>
    </source>
</evidence>
<gene>
    <name evidence="3" type="ORF">BREU_0927</name>
</gene>
<feature type="compositionally biased region" description="Basic and acidic residues" evidence="1">
    <location>
        <begin position="150"/>
        <end position="160"/>
    </location>
</feature>
<reference evidence="3 4" key="1">
    <citation type="submission" date="2014-03" db="EMBL/GenBank/DDBJ databases">
        <title>Genomics of Bifidobacteria.</title>
        <authorList>
            <person name="Ventura M."/>
            <person name="Milani C."/>
            <person name="Lugli G.A."/>
        </authorList>
    </citation>
    <scope>NUCLEOTIDE SEQUENCE [LARGE SCALE GENOMIC DNA]</scope>
    <source>
        <strain evidence="3 4">DSM 23975</strain>
    </source>
</reference>
<organism evidence="3 4">
    <name type="scientific">Bifidobacterium reuteri DSM 23975</name>
    <dbReference type="NCBI Taxonomy" id="1437610"/>
    <lineage>
        <taxon>Bacteria</taxon>
        <taxon>Bacillati</taxon>
        <taxon>Actinomycetota</taxon>
        <taxon>Actinomycetes</taxon>
        <taxon>Bifidobacteriales</taxon>
        <taxon>Bifidobacteriaceae</taxon>
        <taxon>Bifidobacterium</taxon>
    </lineage>
</organism>
<proteinExistence type="predicted"/>
<accession>A0A087CR49</accession>
<name>A0A087CR49_9BIFI</name>
<dbReference type="InterPro" id="IPR046314">
    <property type="entry name" value="DUF6466"/>
</dbReference>
<feature type="compositionally biased region" description="Polar residues" evidence="1">
    <location>
        <begin position="122"/>
        <end position="142"/>
    </location>
</feature>
<evidence type="ECO:0000313" key="4">
    <source>
        <dbReference type="Proteomes" id="UP000028984"/>
    </source>
</evidence>
<keyword evidence="2" id="KW-1133">Transmembrane helix</keyword>
<feature type="region of interest" description="Disordered" evidence="1">
    <location>
        <begin position="120"/>
        <end position="190"/>
    </location>
</feature>
<sequence length="190" mass="20051">MSASDNAGTRHARAPLGMRIALIVVIALLTAVAGVAAVNLSAAITFNQATASLNANIKAAQDESTDVSTLHAQQEQTDAQFAEAGQMRGVLLPQIRDAIDANASISSQLTTITLKKAKAQTEGDTSQSAEPQQADESSSSNAKRGGALTEEQKKQVEELMKANQQSTDTKTNTKTEQNTNQNKGNTTKPW</sequence>
<feature type="transmembrane region" description="Helical" evidence="2">
    <location>
        <begin position="20"/>
        <end position="44"/>
    </location>
</feature>
<feature type="compositionally biased region" description="Low complexity" evidence="1">
    <location>
        <begin position="163"/>
        <end position="190"/>
    </location>
</feature>
<dbReference type="Proteomes" id="UP000028984">
    <property type="component" value="Unassembled WGS sequence"/>
</dbReference>
<evidence type="ECO:0000256" key="1">
    <source>
        <dbReference type="SAM" id="MobiDB-lite"/>
    </source>
</evidence>
<dbReference type="EMBL" id="JGZK01000006">
    <property type="protein sequence ID" value="KFI85749.1"/>
    <property type="molecule type" value="Genomic_DNA"/>
</dbReference>